<name>A0A151XIP2_9HYME</name>
<evidence type="ECO:0000313" key="2">
    <source>
        <dbReference type="EMBL" id="KYQ60158.1"/>
    </source>
</evidence>
<feature type="compositionally biased region" description="Basic and acidic residues" evidence="1">
    <location>
        <begin position="124"/>
        <end position="135"/>
    </location>
</feature>
<sequence length="135" mass="14845">MRKKRVDTREERQEQEERTSGCTGTKRRGVNKRGGRSQAYERPAVCVDVNYIGGHGEQIAASSDAHGVAGEVIGSLSVSPSPSRAGIFKVDKARRSATGGGERERERWRATECSPTAKPNDGTSWEKRGKRENED</sequence>
<feature type="compositionally biased region" description="Basic residues" evidence="1">
    <location>
        <begin position="25"/>
        <end position="35"/>
    </location>
</feature>
<accession>A0A151XIP2</accession>
<organism evidence="2 3">
    <name type="scientific">Mycetomoellerius zeteki</name>
    <dbReference type="NCBI Taxonomy" id="64791"/>
    <lineage>
        <taxon>Eukaryota</taxon>
        <taxon>Metazoa</taxon>
        <taxon>Ecdysozoa</taxon>
        <taxon>Arthropoda</taxon>
        <taxon>Hexapoda</taxon>
        <taxon>Insecta</taxon>
        <taxon>Pterygota</taxon>
        <taxon>Neoptera</taxon>
        <taxon>Endopterygota</taxon>
        <taxon>Hymenoptera</taxon>
        <taxon>Apocrita</taxon>
        <taxon>Aculeata</taxon>
        <taxon>Formicoidea</taxon>
        <taxon>Formicidae</taxon>
        <taxon>Myrmicinae</taxon>
        <taxon>Mycetomoellerius</taxon>
    </lineage>
</organism>
<evidence type="ECO:0000313" key="3">
    <source>
        <dbReference type="Proteomes" id="UP000075809"/>
    </source>
</evidence>
<gene>
    <name evidence="2" type="ORF">ALC60_00564</name>
</gene>
<proteinExistence type="predicted"/>
<feature type="region of interest" description="Disordered" evidence="1">
    <location>
        <begin position="1"/>
        <end position="40"/>
    </location>
</feature>
<protein>
    <submittedName>
        <fullName evidence="2">Uncharacterized protein</fullName>
    </submittedName>
</protein>
<feature type="compositionally biased region" description="Basic and acidic residues" evidence="1">
    <location>
        <begin position="7"/>
        <end position="19"/>
    </location>
</feature>
<feature type="compositionally biased region" description="Basic and acidic residues" evidence="1">
    <location>
        <begin position="101"/>
        <end position="110"/>
    </location>
</feature>
<feature type="region of interest" description="Disordered" evidence="1">
    <location>
        <begin position="91"/>
        <end position="135"/>
    </location>
</feature>
<dbReference type="Proteomes" id="UP000075809">
    <property type="component" value="Unassembled WGS sequence"/>
</dbReference>
<reference evidence="2 3" key="1">
    <citation type="submission" date="2015-09" db="EMBL/GenBank/DDBJ databases">
        <title>Trachymyrmex zeteki WGS genome.</title>
        <authorList>
            <person name="Nygaard S."/>
            <person name="Hu H."/>
            <person name="Boomsma J."/>
            <person name="Zhang G."/>
        </authorList>
    </citation>
    <scope>NUCLEOTIDE SEQUENCE [LARGE SCALE GENOMIC DNA]</scope>
    <source>
        <strain evidence="2">Tzet28-1</strain>
        <tissue evidence="2">Whole body</tissue>
    </source>
</reference>
<keyword evidence="3" id="KW-1185">Reference proteome</keyword>
<dbReference type="AlphaFoldDB" id="A0A151XIP2"/>
<evidence type="ECO:0000256" key="1">
    <source>
        <dbReference type="SAM" id="MobiDB-lite"/>
    </source>
</evidence>
<dbReference type="EMBL" id="KQ982080">
    <property type="protein sequence ID" value="KYQ60158.1"/>
    <property type="molecule type" value="Genomic_DNA"/>
</dbReference>